<dbReference type="SUPFAM" id="SSF75304">
    <property type="entry name" value="Amidase signature (AS) enzymes"/>
    <property type="match status" value="1"/>
</dbReference>
<dbReference type="FunFam" id="3.40.50.20:FF:000010">
    <property type="entry name" value="Propionyl-CoA carboxylase subunit alpha"/>
    <property type="match status" value="1"/>
</dbReference>
<dbReference type="SUPFAM" id="SSF56059">
    <property type="entry name" value="Glutathione synthetase ATP-binding domain-like"/>
    <property type="match status" value="1"/>
</dbReference>
<feature type="compositionally biased region" description="Basic and acidic residues" evidence="7">
    <location>
        <begin position="1150"/>
        <end position="1167"/>
    </location>
</feature>
<dbReference type="InterPro" id="IPR014084">
    <property type="entry name" value="Urea_COase"/>
</dbReference>
<dbReference type="GO" id="GO:0016874">
    <property type="term" value="F:ligase activity"/>
    <property type="evidence" value="ECO:0007669"/>
    <property type="project" value="UniProtKB-KW"/>
</dbReference>
<dbReference type="InterPro" id="IPR005481">
    <property type="entry name" value="BC-like_N"/>
</dbReference>
<gene>
    <name evidence="10" type="primary">uca</name>
    <name evidence="10" type="ORF">R1CP_28380</name>
</gene>
<keyword evidence="4 6" id="KW-0067">ATP-binding</keyword>
<dbReference type="Gene3D" id="3.30.1360.40">
    <property type="match status" value="1"/>
</dbReference>
<dbReference type="InterPro" id="IPR011761">
    <property type="entry name" value="ATP-grasp"/>
</dbReference>
<feature type="domain" description="ATP-grasp" evidence="8">
    <location>
        <begin position="132"/>
        <end position="329"/>
    </location>
</feature>
<keyword evidence="5" id="KW-0092">Biotin</keyword>
<dbReference type="EMBL" id="CP009111">
    <property type="protein sequence ID" value="ANS30311.1"/>
    <property type="molecule type" value="Genomic_DNA"/>
</dbReference>
<dbReference type="NCBIfam" id="TIGR02712">
    <property type="entry name" value="urea_carbox"/>
    <property type="match status" value="1"/>
</dbReference>
<dbReference type="Pfam" id="PF01425">
    <property type="entry name" value="Amidase"/>
    <property type="match status" value="1"/>
</dbReference>
<dbReference type="PANTHER" id="PTHR18866">
    <property type="entry name" value="CARBOXYLASE:PYRUVATE/ACETYL-COA/PROPIONYL-COA CARBOXYLASE"/>
    <property type="match status" value="1"/>
</dbReference>
<dbReference type="InterPro" id="IPR003833">
    <property type="entry name" value="CT_C_D"/>
</dbReference>
<dbReference type="NCBIfam" id="NF006043">
    <property type="entry name" value="PRK08186.1"/>
    <property type="match status" value="1"/>
</dbReference>
<dbReference type="Proteomes" id="UP000186108">
    <property type="component" value="Chromosome"/>
</dbReference>
<dbReference type="Pfam" id="PF02785">
    <property type="entry name" value="Biotin_carb_C"/>
    <property type="match status" value="1"/>
</dbReference>
<dbReference type="SUPFAM" id="SSF160467">
    <property type="entry name" value="PH0987 N-terminal domain-like"/>
    <property type="match status" value="1"/>
</dbReference>
<dbReference type="InterPro" id="IPR011054">
    <property type="entry name" value="Rudment_hybrid_motif"/>
</dbReference>
<dbReference type="PROSITE" id="PS00867">
    <property type="entry name" value="CPSASE_2"/>
    <property type="match status" value="1"/>
</dbReference>
<evidence type="ECO:0000256" key="7">
    <source>
        <dbReference type="SAM" id="MobiDB-lite"/>
    </source>
</evidence>
<dbReference type="InterPro" id="IPR050856">
    <property type="entry name" value="Biotin_carboxylase_complex"/>
</dbReference>
<feature type="domain" description="Biotin carboxylation" evidence="9">
    <location>
        <begin position="13"/>
        <end position="459"/>
    </location>
</feature>
<keyword evidence="3" id="KW-0378">Hydrolase</keyword>
<dbReference type="Gene3D" id="3.10.490.10">
    <property type="entry name" value="Gamma-glutamyl cyclotransferase-like"/>
    <property type="match status" value="1"/>
</dbReference>
<dbReference type="Pfam" id="PF02682">
    <property type="entry name" value="CT_C_D"/>
    <property type="match status" value="1"/>
</dbReference>
<evidence type="ECO:0000256" key="4">
    <source>
        <dbReference type="ARBA" id="ARBA00022840"/>
    </source>
</evidence>
<dbReference type="SMART" id="SM00878">
    <property type="entry name" value="Biotin_carb_C"/>
    <property type="match status" value="1"/>
</dbReference>
<feature type="region of interest" description="Disordered" evidence="7">
    <location>
        <begin position="1107"/>
        <end position="1192"/>
    </location>
</feature>
<dbReference type="InterPro" id="IPR005482">
    <property type="entry name" value="Biotin_COase_C"/>
</dbReference>
<dbReference type="SUPFAM" id="SSF51246">
    <property type="entry name" value="Rudiment single hybrid motif"/>
    <property type="match status" value="1"/>
</dbReference>
<dbReference type="NCBIfam" id="TIGR02713">
    <property type="entry name" value="allophanate_hyd"/>
    <property type="match status" value="1"/>
</dbReference>
<dbReference type="NCBIfam" id="TIGR00724">
    <property type="entry name" value="urea_amlyse_rel"/>
    <property type="match status" value="1"/>
</dbReference>
<dbReference type="SUPFAM" id="SSF50891">
    <property type="entry name" value="Cyclophilin-like"/>
    <property type="match status" value="2"/>
</dbReference>
<dbReference type="InterPro" id="IPR011764">
    <property type="entry name" value="Biotin_carboxylation_dom"/>
</dbReference>
<dbReference type="InterPro" id="IPR036928">
    <property type="entry name" value="AS_sf"/>
</dbReference>
<evidence type="ECO:0000256" key="3">
    <source>
        <dbReference type="ARBA" id="ARBA00022801"/>
    </source>
</evidence>
<dbReference type="InterPro" id="IPR005479">
    <property type="entry name" value="CPAse_ATP-bd"/>
</dbReference>
<accession>A0A1B1KCI2</accession>
<evidence type="ECO:0000259" key="9">
    <source>
        <dbReference type="PROSITE" id="PS50979"/>
    </source>
</evidence>
<dbReference type="SMART" id="SM00796">
    <property type="entry name" value="AHS1"/>
    <property type="match status" value="1"/>
</dbReference>
<name>A0A1B1KCI2_RHOOP</name>
<dbReference type="Pfam" id="PF21986">
    <property type="entry name" value="AH_C"/>
    <property type="match status" value="1"/>
</dbReference>
<feature type="compositionally biased region" description="Basic and acidic residues" evidence="7">
    <location>
        <begin position="1181"/>
        <end position="1192"/>
    </location>
</feature>
<evidence type="ECO:0000313" key="11">
    <source>
        <dbReference type="Proteomes" id="UP000186108"/>
    </source>
</evidence>
<dbReference type="Pfam" id="PF02786">
    <property type="entry name" value="CPSase_L_D2"/>
    <property type="match status" value="1"/>
</dbReference>
<evidence type="ECO:0000256" key="6">
    <source>
        <dbReference type="PROSITE-ProRule" id="PRU00409"/>
    </source>
</evidence>
<sequence length="1780" mass="189255">MSTGMNTPPIEYSFDTLLVANRGEIACRIMRSAHLLGLKTVAVHSDADSAAAHVEMADVAVRLGPAPAHESYLRADAVVEAALATGAGAIHPGYGFLSENDAFAAAAESAGIAFVGPTPEQLRTFGNKHTAREAARAVGVPLVAGSGLLDSVDDALSAASDIGYPVMIKAVGGGGGIGMQACFDAAELREAYDRVQRLAQANFSSSGVFLERFVARARHIEVQVFGDGLGRTLSLGTRDCSLQRRNQKVVEEAPAPGLSDDVVEQLLSSSRSLASSVNYRSAGTVEFVYDVDRGEASFLEMNTRLQVEHPVTEEVTGVDLVEWMLRLARGDGSMLDGLPDSGPEIRGTAVEARIYAEDPGHDYRPSAGRLTGVEFPAHTRVETWVETGTEVSAYYDPMLAKVITRGHRRTAAFAALAEALADTHIYGVQTNLPQLRRICVADTVLAGEHTTQSLADLRPTGRRVDVLRAGTMTTVQDHPGRTGLWEVGIPPSGPMDDLSFQLVNTAVGNPVGAPGLECTLQGPRLVFSDATVICVGGADTPVTLDGEPIPLWEPVEAPAGSVLDVGTPADTGLRTYVAFRGGIDAPLYHGSASTFTLGGFGGITGKAVTTGDVLGLFDDSLFENTTGLGAPHPVPEDSRPEFTHVWHLAVTEGPQPAPAYFTDSDMAQFYDTTWKVQTHANRTGLRLDGPKPVWSRTDGGDAGLHPSNLHDNPYSVGALNVSGDTPILLGPDGPSLGGFACPLTVVKAHRWKLGQIRPGDEVRFVAVSDDGAHVLRASDSSRKLDLPPTATRSANSDGGVLRRIPPVLDRPEVAYLRGGDDNVLVEYGDRELDLGLRMRVHALSEALIRRRVPGIIDITPGVRSLHLHFDADELPAGRLLDILQDIEELLPATHDLVVPSRTVRLPLSFDDPSIAEAIDRYRNGVRDEAPWLPSNTEFIRRINGLDSVDDVRDAVFDAEYLVLGLGDVYLGAPLAVPLDPRHRLVTTKYNPARTWTPSDAVGIGGKYLCVYGMESPGGYQLIGRTVDVPVLRPHRVGTRHPGAAARIPRAGRRGAVRRRDLRRHVRVRRPPEVPAGQRRIHRRVRLTAVRGVRGGEVRVARVGRIRPRRAGARTRAVGTGRPSARGDGRRGSHGRQRVACRSRSRATHRTGPERRGTRGDETRDAGCIHHVRNSPRSPRVTGRDRRTGHPSRRDWSRKLMTVDAVNRGQTTLSPTARVEDAFRRVAEVDRPEVWITLRPAEDVHADALAVQARLDAGEHLPLAGKVVAVKDNIDVAGLPTSAACPEFAYLPDVTASAVRRLVEQGAVVLGKTNLDQFATGLVGTRSPYGAVRCSWDPERVSGGSSSGSAVAVALGIADIGIGTDTAGSGRVPAAFNGLVGIKATLGVIPADGVVPACVDYDCVTVFATELDTAVITARIMSGPASADPRSRAWPSDVRLAAPAQPRVAIPAEENLALLTPEYRAAFVATVASLTDRGFSFETVDISPLLDAARLLYDGAVVAERYTAVGKFLDTAPAGADPVVTAIVESARKPAGHEFAADLDTLTHVKAQTRELLAGFDGLLLPTTTEHPTIAAVQADPIDINRRMGTYTNFCNLLDMAAVAVPGAPTAAGAPFGVMFVVPAFADQVAVDLAARLVGVPAPALVEDGVELAVFGAHLRGQPLHFQLEDIGARFVDTVTTTDAYRLTALATTPPKPGLVRRGPGAGAAIVGELFRVSPAGLGNFLAALPAPMALTSVELSDGRAVVGFSCTHDAVDGATDITEFGSWVAYTREYLSTARG</sequence>
<dbReference type="PATRIC" id="fig|37919.13.peg.5938"/>
<protein>
    <submittedName>
        <fullName evidence="10">Urea carboxylase</fullName>
    </submittedName>
</protein>
<reference evidence="10 11" key="1">
    <citation type="submission" date="2014-07" db="EMBL/GenBank/DDBJ databases">
        <authorList>
            <person name="Zhang J.E."/>
            <person name="Yang H."/>
            <person name="Guo J."/>
            <person name="Deng Z."/>
            <person name="Luo H."/>
            <person name="Luo M."/>
            <person name="Zhao B."/>
        </authorList>
    </citation>
    <scope>NUCLEOTIDE SEQUENCE [LARGE SCALE GENOMIC DNA]</scope>
    <source>
        <strain evidence="10 11">1CP</strain>
    </source>
</reference>
<dbReference type="InterPro" id="IPR016185">
    <property type="entry name" value="PreATP-grasp_dom_sf"/>
</dbReference>
<evidence type="ECO:0000313" key="10">
    <source>
        <dbReference type="EMBL" id="ANS30311.1"/>
    </source>
</evidence>
<dbReference type="Pfam" id="PF02626">
    <property type="entry name" value="CT_A_B"/>
    <property type="match status" value="1"/>
</dbReference>
<dbReference type="InterPro" id="IPR023631">
    <property type="entry name" value="Amidase_dom"/>
</dbReference>
<dbReference type="Pfam" id="PF00289">
    <property type="entry name" value="Biotin_carb_N"/>
    <property type="match status" value="1"/>
</dbReference>
<evidence type="ECO:0000256" key="5">
    <source>
        <dbReference type="ARBA" id="ARBA00023267"/>
    </source>
</evidence>
<dbReference type="SUPFAM" id="SSF52440">
    <property type="entry name" value="PreATP-grasp domain"/>
    <property type="match status" value="1"/>
</dbReference>
<dbReference type="Gene3D" id="3.90.1300.10">
    <property type="entry name" value="Amidase signature (AS) domain"/>
    <property type="match status" value="1"/>
</dbReference>
<dbReference type="SMART" id="SM00797">
    <property type="entry name" value="AHS2"/>
    <property type="match status" value="1"/>
</dbReference>
<organism evidence="10 11">
    <name type="scientific">Rhodococcus opacus</name>
    <name type="common">Nocardia opaca</name>
    <dbReference type="NCBI Taxonomy" id="37919"/>
    <lineage>
        <taxon>Bacteria</taxon>
        <taxon>Bacillati</taxon>
        <taxon>Actinomycetota</taxon>
        <taxon>Actinomycetes</taxon>
        <taxon>Mycobacteriales</taxon>
        <taxon>Nocardiaceae</taxon>
        <taxon>Rhodococcus</taxon>
    </lineage>
</organism>
<evidence type="ECO:0000256" key="2">
    <source>
        <dbReference type="ARBA" id="ARBA00022741"/>
    </source>
</evidence>
<dbReference type="InterPro" id="IPR003778">
    <property type="entry name" value="CT_A_B"/>
</dbReference>
<dbReference type="PROSITE" id="PS50979">
    <property type="entry name" value="BC"/>
    <property type="match status" value="1"/>
</dbReference>
<evidence type="ECO:0000259" key="8">
    <source>
        <dbReference type="PROSITE" id="PS50975"/>
    </source>
</evidence>
<dbReference type="PROSITE" id="PS50975">
    <property type="entry name" value="ATP_GRASP"/>
    <property type="match status" value="1"/>
</dbReference>
<dbReference type="PANTHER" id="PTHR18866:SF128">
    <property type="entry name" value="UREA AMIDOLYASE"/>
    <property type="match status" value="1"/>
</dbReference>
<keyword evidence="2 6" id="KW-0547">Nucleotide-binding</keyword>
<dbReference type="InterPro" id="IPR014085">
    <property type="entry name" value="Allophanate_hydrolase"/>
</dbReference>
<keyword evidence="1" id="KW-0436">Ligase</keyword>
<dbReference type="GO" id="GO:0046872">
    <property type="term" value="F:metal ion binding"/>
    <property type="evidence" value="ECO:0007669"/>
    <property type="project" value="InterPro"/>
</dbReference>
<feature type="compositionally biased region" description="Basic residues" evidence="7">
    <location>
        <begin position="1131"/>
        <end position="1148"/>
    </location>
</feature>
<feature type="compositionally biased region" description="Low complexity" evidence="7">
    <location>
        <begin position="1113"/>
        <end position="1122"/>
    </location>
</feature>
<dbReference type="Gene3D" id="1.20.58.1700">
    <property type="match status" value="1"/>
</dbReference>
<dbReference type="GO" id="GO:0016787">
    <property type="term" value="F:hydrolase activity"/>
    <property type="evidence" value="ECO:0007669"/>
    <property type="project" value="UniProtKB-KW"/>
</dbReference>
<proteinExistence type="predicted"/>
<dbReference type="Gene3D" id="3.30.470.20">
    <property type="entry name" value="ATP-grasp fold, B domain"/>
    <property type="match status" value="1"/>
</dbReference>
<evidence type="ECO:0000256" key="1">
    <source>
        <dbReference type="ARBA" id="ARBA00022598"/>
    </source>
</evidence>
<dbReference type="Gene3D" id="2.40.100.10">
    <property type="entry name" value="Cyclophilin-like"/>
    <property type="match status" value="2"/>
</dbReference>
<dbReference type="InterPro" id="IPR053844">
    <property type="entry name" value="AH_C"/>
</dbReference>
<dbReference type="InterPro" id="IPR029000">
    <property type="entry name" value="Cyclophilin-like_dom_sf"/>
</dbReference>
<dbReference type="GO" id="GO:0005524">
    <property type="term" value="F:ATP binding"/>
    <property type="evidence" value="ECO:0007669"/>
    <property type="project" value="UniProtKB-UniRule"/>
</dbReference>